<reference evidence="4" key="3">
    <citation type="submission" date="2025-09" db="UniProtKB">
        <authorList>
            <consortium name="Ensembl"/>
        </authorList>
    </citation>
    <scope>IDENTIFICATION</scope>
</reference>
<evidence type="ECO:0000256" key="2">
    <source>
        <dbReference type="SAM" id="SignalP"/>
    </source>
</evidence>
<dbReference type="CDD" id="cd00169">
    <property type="entry name" value="Chemokine"/>
    <property type="match status" value="1"/>
</dbReference>
<reference evidence="4" key="2">
    <citation type="submission" date="2025-08" db="UniProtKB">
        <authorList>
            <consortium name="Ensembl"/>
        </authorList>
    </citation>
    <scope>IDENTIFICATION</scope>
</reference>
<name>A0A667XZ06_9TELE</name>
<dbReference type="Proteomes" id="UP000472263">
    <property type="component" value="Chromosome 9"/>
</dbReference>
<dbReference type="GO" id="GO:0006955">
    <property type="term" value="P:immune response"/>
    <property type="evidence" value="ECO:0007669"/>
    <property type="project" value="InterPro"/>
</dbReference>
<dbReference type="Gene3D" id="2.40.50.40">
    <property type="match status" value="1"/>
</dbReference>
<dbReference type="InterPro" id="IPR036048">
    <property type="entry name" value="Interleukin_8-like_sf"/>
</dbReference>
<organism evidence="4 5">
    <name type="scientific">Myripristis murdjan</name>
    <name type="common">pinecone soldierfish</name>
    <dbReference type="NCBI Taxonomy" id="586833"/>
    <lineage>
        <taxon>Eukaryota</taxon>
        <taxon>Metazoa</taxon>
        <taxon>Chordata</taxon>
        <taxon>Craniata</taxon>
        <taxon>Vertebrata</taxon>
        <taxon>Euteleostomi</taxon>
        <taxon>Actinopterygii</taxon>
        <taxon>Neopterygii</taxon>
        <taxon>Teleostei</taxon>
        <taxon>Neoteleostei</taxon>
        <taxon>Acanthomorphata</taxon>
        <taxon>Holocentriformes</taxon>
        <taxon>Holocentridae</taxon>
        <taxon>Myripristis</taxon>
    </lineage>
</organism>
<gene>
    <name evidence="4" type="primary">LOC115365493</name>
</gene>
<protein>
    <submittedName>
        <fullName evidence="4">C-C motif chemokine 21-like</fullName>
    </submittedName>
</protein>
<dbReference type="PANTHER" id="PTHR12015:SF108">
    <property type="entry name" value="C-C MOTIF CHEMOKINE 20"/>
    <property type="match status" value="1"/>
</dbReference>
<dbReference type="InParanoid" id="A0A667XZ06"/>
<dbReference type="FunCoup" id="A0A667XZ06">
    <property type="interactions" value="389"/>
</dbReference>
<dbReference type="OrthoDB" id="9909116at2759"/>
<dbReference type="InterPro" id="IPR039809">
    <property type="entry name" value="Chemokine_b/g/d"/>
</dbReference>
<keyword evidence="5" id="KW-1185">Reference proteome</keyword>
<keyword evidence="1" id="KW-0202">Cytokine</keyword>
<dbReference type="GeneID" id="115365493"/>
<dbReference type="Ensembl" id="ENSMMDT00005023419.1">
    <property type="protein sequence ID" value="ENSMMDP00005022915.1"/>
    <property type="gene ID" value="ENSMMDG00005011103.1"/>
</dbReference>
<feature type="signal peptide" evidence="2">
    <location>
        <begin position="1"/>
        <end position="21"/>
    </location>
</feature>
<dbReference type="SUPFAM" id="SSF54117">
    <property type="entry name" value="Interleukin 8-like chemokines"/>
    <property type="match status" value="1"/>
</dbReference>
<evidence type="ECO:0000313" key="4">
    <source>
        <dbReference type="Ensembl" id="ENSMMDP00005022915.1"/>
    </source>
</evidence>
<reference evidence="4" key="1">
    <citation type="submission" date="2019-06" db="EMBL/GenBank/DDBJ databases">
        <authorList>
            <consortium name="Wellcome Sanger Institute Data Sharing"/>
        </authorList>
    </citation>
    <scope>NUCLEOTIDE SEQUENCE [LARGE SCALE GENOMIC DNA]</scope>
</reference>
<dbReference type="SMART" id="SM00199">
    <property type="entry name" value="SCY"/>
    <property type="match status" value="1"/>
</dbReference>
<keyword evidence="2" id="KW-0732">Signal</keyword>
<dbReference type="Pfam" id="PF00048">
    <property type="entry name" value="IL8"/>
    <property type="match status" value="1"/>
</dbReference>
<feature type="chain" id="PRO_5025432995" evidence="2">
    <location>
        <begin position="22"/>
        <end position="91"/>
    </location>
</feature>
<evidence type="ECO:0000256" key="1">
    <source>
        <dbReference type="ARBA" id="ARBA00022514"/>
    </source>
</evidence>
<evidence type="ECO:0000259" key="3">
    <source>
        <dbReference type="SMART" id="SM00199"/>
    </source>
</evidence>
<dbReference type="GO" id="GO:0008009">
    <property type="term" value="F:chemokine activity"/>
    <property type="evidence" value="ECO:0007669"/>
    <property type="project" value="InterPro"/>
</dbReference>
<accession>A0A667XZ06</accession>
<dbReference type="PANTHER" id="PTHR12015">
    <property type="entry name" value="SMALL INDUCIBLE CYTOKINE A"/>
    <property type="match status" value="1"/>
</dbReference>
<proteinExistence type="predicted"/>
<dbReference type="InterPro" id="IPR001811">
    <property type="entry name" value="Chemokine_IL8-like_dom"/>
</dbReference>
<feature type="domain" description="Chemokine interleukin-8-like" evidence="3">
    <location>
        <begin position="24"/>
        <end position="87"/>
    </location>
</feature>
<dbReference type="RefSeq" id="XP_029916390.1">
    <property type="nucleotide sequence ID" value="XM_030060530.1"/>
</dbReference>
<sequence>MAARVALLLLLAVICIGFAAAEIPADCCLSVTDKRIPRNLVESFEVQEAGQGCDISATLFITKKVGKRLCAPHPSLSKWVRDLINRLTPKQ</sequence>
<dbReference type="GO" id="GO:0005615">
    <property type="term" value="C:extracellular space"/>
    <property type="evidence" value="ECO:0007669"/>
    <property type="project" value="UniProtKB-KW"/>
</dbReference>
<dbReference type="GeneTree" id="ENSGT00990000207738"/>
<evidence type="ECO:0000313" key="5">
    <source>
        <dbReference type="Proteomes" id="UP000472263"/>
    </source>
</evidence>
<dbReference type="AlphaFoldDB" id="A0A667XZ06"/>